<dbReference type="RefSeq" id="WP_008863127.1">
    <property type="nucleotide sequence ID" value="NZ_JH815206.1"/>
</dbReference>
<feature type="coiled-coil region" evidence="1">
    <location>
        <begin position="53"/>
        <end position="80"/>
    </location>
</feature>
<evidence type="ECO:0000256" key="1">
    <source>
        <dbReference type="SAM" id="Coils"/>
    </source>
</evidence>
<dbReference type="HOGENOM" id="CLU_1607624_0_0_10"/>
<dbReference type="GeneID" id="77849930"/>
<dbReference type="EMBL" id="ADLE01000018">
    <property type="protein sequence ID" value="EJZ62073.1"/>
    <property type="molecule type" value="Genomic_DNA"/>
</dbReference>
<proteinExistence type="predicted"/>
<comment type="caution">
    <text evidence="2">The sequence shown here is derived from an EMBL/GenBank/DDBJ whole genome shotgun (WGS) entry which is preliminary data.</text>
</comment>
<gene>
    <name evidence="2" type="ORF">HMPREF9448_02756</name>
</gene>
<protein>
    <submittedName>
        <fullName evidence="2">Uncharacterized protein</fullName>
    </submittedName>
</protein>
<name>K0WRV4_9BACT</name>
<sequence>METQEQKMVERLSMRRMEIEMLRCEVLSRYYERLLGLDVINDRDEVKSIMTCINTLERYARKYEKKFEELFANQKEAMTEAVVSESDSPKEANRVTDIGMDKEGCELPDIESCEQSQVPLVAPASLLRNNQERPDLSTINHVSHRAVDPIVKLKKQSSKKVRRKR</sequence>
<dbReference type="Proteomes" id="UP000006044">
    <property type="component" value="Unassembled WGS sequence"/>
</dbReference>
<evidence type="ECO:0000313" key="2">
    <source>
        <dbReference type="EMBL" id="EJZ62073.1"/>
    </source>
</evidence>
<organism evidence="2 3">
    <name type="scientific">Barnesiella intestinihominis YIT 11860</name>
    <dbReference type="NCBI Taxonomy" id="742726"/>
    <lineage>
        <taxon>Bacteria</taxon>
        <taxon>Pseudomonadati</taxon>
        <taxon>Bacteroidota</taxon>
        <taxon>Bacteroidia</taxon>
        <taxon>Bacteroidales</taxon>
        <taxon>Barnesiellaceae</taxon>
        <taxon>Barnesiella</taxon>
    </lineage>
</organism>
<reference evidence="2 3" key="1">
    <citation type="submission" date="2012-08" db="EMBL/GenBank/DDBJ databases">
        <title>The Genome Sequence of Barnesiella intestinihominis YIT 11860.</title>
        <authorList>
            <consortium name="The Broad Institute Genome Sequencing Platform"/>
            <person name="Earl A."/>
            <person name="Ward D."/>
            <person name="Feldgarden M."/>
            <person name="Gevers D."/>
            <person name="Morotomi M."/>
            <person name="Walker B."/>
            <person name="Young S.K."/>
            <person name="Zeng Q."/>
            <person name="Gargeya S."/>
            <person name="Fitzgerald M."/>
            <person name="Haas B."/>
            <person name="Abouelleil A."/>
            <person name="Alvarado L."/>
            <person name="Arachchi H.M."/>
            <person name="Berlin A.M."/>
            <person name="Chapman S.B."/>
            <person name="Goldberg J."/>
            <person name="Griggs A."/>
            <person name="Gujja S."/>
            <person name="Hansen M."/>
            <person name="Howarth C."/>
            <person name="Imamovic A."/>
            <person name="Larimer J."/>
            <person name="McCowen C."/>
            <person name="Montmayeur A."/>
            <person name="Murphy C."/>
            <person name="Neiman D."/>
            <person name="Pearson M."/>
            <person name="Priest M."/>
            <person name="Roberts A."/>
            <person name="Saif S."/>
            <person name="Shea T."/>
            <person name="Sisk P."/>
            <person name="Sykes S."/>
            <person name="Wortman J."/>
            <person name="Nusbaum C."/>
            <person name="Birren B."/>
        </authorList>
    </citation>
    <scope>NUCLEOTIDE SEQUENCE [LARGE SCALE GENOMIC DNA]</scope>
    <source>
        <strain evidence="2 3">YIT 11860</strain>
    </source>
</reference>
<accession>K0WRV4</accession>
<keyword evidence="3" id="KW-1185">Reference proteome</keyword>
<evidence type="ECO:0000313" key="3">
    <source>
        <dbReference type="Proteomes" id="UP000006044"/>
    </source>
</evidence>
<keyword evidence="1" id="KW-0175">Coiled coil</keyword>
<dbReference type="AlphaFoldDB" id="K0WRV4"/>